<organism evidence="5 6">
    <name type="scientific">Paracoccus simplex</name>
    <dbReference type="NCBI Taxonomy" id="2086346"/>
    <lineage>
        <taxon>Bacteria</taxon>
        <taxon>Pseudomonadati</taxon>
        <taxon>Pseudomonadota</taxon>
        <taxon>Alphaproteobacteria</taxon>
        <taxon>Rhodobacterales</taxon>
        <taxon>Paracoccaceae</taxon>
        <taxon>Paracoccus</taxon>
    </lineage>
</organism>
<sequence>MKIDLARPPMSVFHMPGLHPGLSYLPPRPGWVMRPTEGARVRLFAESDDPALRGAQQNAIDRQQQRALASVMEINCAPVLLEDATFRHGFAMIGERGWLNGAAGGRMRTRYDQKNPDEQRQSRLHDAFRRARRDADLPLPVWKELAEDLPIAIELKNGFNYYHFTVETLGCLAAFADDDSGQPINLHLPQDEVRDFIPGFIAAVFPGIADRVAFVTGRQSYERVRAHYSHRHYLYQTGDERILAAIAEPGVDPRWADQLRSKSLQRKAVFMASYDSSLRLLREHALRQLPGKLVEERPRLVWMGRDEAGDARARGITGHKALLAELSARGFRVVAFEHLSPLEQIAQMQAADILIAPHGAGLANMVYARPGALVIEIGTRQTQLHRWGDFLPAAHVSRCRYDTVFADIAGLSDLGQVPPVSEGLLGVHVGRNATRRILELVDEALAQDAAP</sequence>
<gene>
    <name evidence="5" type="ORF">ACFOMP_14645</name>
</gene>
<dbReference type="InterPro" id="IPR049625">
    <property type="entry name" value="Glyco_transf_61_cat"/>
</dbReference>
<proteinExistence type="predicted"/>
<evidence type="ECO:0000256" key="3">
    <source>
        <dbReference type="ARBA" id="ARBA00023180"/>
    </source>
</evidence>
<feature type="domain" description="Glycosyltransferase 61 catalytic" evidence="4">
    <location>
        <begin position="161"/>
        <end position="375"/>
    </location>
</feature>
<evidence type="ECO:0000256" key="1">
    <source>
        <dbReference type="ARBA" id="ARBA00022676"/>
    </source>
</evidence>
<dbReference type="InterPro" id="IPR007657">
    <property type="entry name" value="Glycosyltransferase_61"/>
</dbReference>
<evidence type="ECO:0000259" key="4">
    <source>
        <dbReference type="Pfam" id="PF04577"/>
    </source>
</evidence>
<dbReference type="EMBL" id="JBHRXE010000041">
    <property type="protein sequence ID" value="MFC3570694.1"/>
    <property type="molecule type" value="Genomic_DNA"/>
</dbReference>
<reference evidence="6" key="1">
    <citation type="journal article" date="2019" name="Int. J. Syst. Evol. Microbiol.">
        <title>The Global Catalogue of Microorganisms (GCM) 10K type strain sequencing project: providing services to taxonomists for standard genome sequencing and annotation.</title>
        <authorList>
            <consortium name="The Broad Institute Genomics Platform"/>
            <consortium name="The Broad Institute Genome Sequencing Center for Infectious Disease"/>
            <person name="Wu L."/>
            <person name="Ma J."/>
        </authorList>
    </citation>
    <scope>NUCLEOTIDE SEQUENCE [LARGE SCALE GENOMIC DNA]</scope>
    <source>
        <strain evidence="6">VKM B-3226</strain>
    </source>
</reference>
<accession>A0ABV7S4N2</accession>
<dbReference type="Pfam" id="PF04577">
    <property type="entry name" value="Glyco_transf_61"/>
    <property type="match status" value="1"/>
</dbReference>
<evidence type="ECO:0000313" key="5">
    <source>
        <dbReference type="EMBL" id="MFC3570694.1"/>
    </source>
</evidence>
<protein>
    <submittedName>
        <fullName evidence="5">Glycosyltransferase 61 family protein</fullName>
    </submittedName>
</protein>
<name>A0ABV7S4N2_9RHOB</name>
<keyword evidence="6" id="KW-1185">Reference proteome</keyword>
<evidence type="ECO:0000313" key="6">
    <source>
        <dbReference type="Proteomes" id="UP001595596"/>
    </source>
</evidence>
<dbReference type="PANTHER" id="PTHR20961">
    <property type="entry name" value="GLYCOSYLTRANSFERASE"/>
    <property type="match status" value="1"/>
</dbReference>
<keyword evidence="3" id="KW-0325">Glycoprotein</keyword>
<comment type="caution">
    <text evidence="5">The sequence shown here is derived from an EMBL/GenBank/DDBJ whole genome shotgun (WGS) entry which is preliminary data.</text>
</comment>
<keyword evidence="2" id="KW-0808">Transferase</keyword>
<evidence type="ECO:0000256" key="2">
    <source>
        <dbReference type="ARBA" id="ARBA00022679"/>
    </source>
</evidence>
<dbReference type="RefSeq" id="WP_379031830.1">
    <property type="nucleotide sequence ID" value="NZ_JBHRXE010000041.1"/>
</dbReference>
<dbReference type="Proteomes" id="UP001595596">
    <property type="component" value="Unassembled WGS sequence"/>
</dbReference>
<keyword evidence="1" id="KW-0328">Glycosyltransferase</keyword>